<feature type="active site" description="Proton acceptor" evidence="3">
    <location>
        <position position="182"/>
    </location>
</feature>
<dbReference type="EMBL" id="AP019798">
    <property type="protein sequence ID" value="BBL87553.1"/>
    <property type="molecule type" value="Genomic_DNA"/>
</dbReference>
<accession>A0A510I1S9</accession>
<dbReference type="PANTHER" id="PTHR30244:SF9">
    <property type="entry name" value="PROTEIN RV3402C"/>
    <property type="match status" value="1"/>
</dbReference>
<dbReference type="SUPFAM" id="SSF53383">
    <property type="entry name" value="PLP-dependent transferases"/>
    <property type="match status" value="1"/>
</dbReference>
<evidence type="ECO:0000256" key="1">
    <source>
        <dbReference type="ARBA" id="ARBA00022898"/>
    </source>
</evidence>
<reference evidence="7" key="1">
    <citation type="submission" date="2019-07" db="EMBL/GenBank/DDBJ databases">
        <title>Complete Genome Sequences of Vibrion rotiferianus strain AM7.</title>
        <authorList>
            <person name="Miyazaki K."/>
            <person name="Wiseschart A."/>
            <person name="Pootanakit K."/>
            <person name="Ishimori K."/>
            <person name="Kitahara K."/>
        </authorList>
    </citation>
    <scope>NUCLEOTIDE SEQUENCE [LARGE SCALE GENOMIC DNA]</scope>
    <source>
        <strain evidence="7">AM7</strain>
    </source>
</reference>
<gene>
    <name evidence="6" type="ORF">VroAM7_02060</name>
</gene>
<dbReference type="RefSeq" id="WP_143691731.1">
    <property type="nucleotide sequence ID" value="NZ_AP019798.1"/>
</dbReference>
<protein>
    <submittedName>
        <fullName evidence="6">Polysaccharide biosynthesis protein</fullName>
    </submittedName>
</protein>
<dbReference type="PANTHER" id="PTHR30244">
    <property type="entry name" value="TRANSAMINASE"/>
    <property type="match status" value="1"/>
</dbReference>
<dbReference type="Gene3D" id="3.40.640.10">
    <property type="entry name" value="Type I PLP-dependent aspartate aminotransferase-like (Major domain)"/>
    <property type="match status" value="1"/>
</dbReference>
<dbReference type="GO" id="GO:0030170">
    <property type="term" value="F:pyridoxal phosphate binding"/>
    <property type="evidence" value="ECO:0007669"/>
    <property type="project" value="TreeGrafter"/>
</dbReference>
<dbReference type="InterPro" id="IPR000653">
    <property type="entry name" value="DegT/StrS_aminotransferase"/>
</dbReference>
<organism evidence="6 7">
    <name type="scientific">Vibrio rotiferianus</name>
    <dbReference type="NCBI Taxonomy" id="190895"/>
    <lineage>
        <taxon>Bacteria</taxon>
        <taxon>Pseudomonadati</taxon>
        <taxon>Pseudomonadota</taxon>
        <taxon>Gammaproteobacteria</taxon>
        <taxon>Vibrionales</taxon>
        <taxon>Vibrionaceae</taxon>
        <taxon>Vibrio</taxon>
    </lineage>
</organism>
<dbReference type="GO" id="GO:0000271">
    <property type="term" value="P:polysaccharide biosynthetic process"/>
    <property type="evidence" value="ECO:0007669"/>
    <property type="project" value="TreeGrafter"/>
</dbReference>
<name>A0A510I1S9_9VIBR</name>
<dbReference type="InterPro" id="IPR015421">
    <property type="entry name" value="PyrdxlP-dep_Trfase_major"/>
</dbReference>
<comment type="similarity">
    <text evidence="2 5">Belongs to the DegT/DnrJ/EryC1 family.</text>
</comment>
<dbReference type="Pfam" id="PF01041">
    <property type="entry name" value="DegT_DnrJ_EryC1"/>
    <property type="match status" value="1"/>
</dbReference>
<evidence type="ECO:0000256" key="3">
    <source>
        <dbReference type="PIRSR" id="PIRSR000390-1"/>
    </source>
</evidence>
<dbReference type="Proteomes" id="UP000315115">
    <property type="component" value="Chromosome 1"/>
</dbReference>
<evidence type="ECO:0000313" key="7">
    <source>
        <dbReference type="Proteomes" id="UP000315115"/>
    </source>
</evidence>
<evidence type="ECO:0000256" key="2">
    <source>
        <dbReference type="ARBA" id="ARBA00037999"/>
    </source>
</evidence>
<dbReference type="GO" id="GO:0008483">
    <property type="term" value="F:transaminase activity"/>
    <property type="evidence" value="ECO:0007669"/>
    <property type="project" value="TreeGrafter"/>
</dbReference>
<evidence type="ECO:0000256" key="4">
    <source>
        <dbReference type="PIRSR" id="PIRSR000390-2"/>
    </source>
</evidence>
<proteinExistence type="inferred from homology"/>
<dbReference type="AlphaFoldDB" id="A0A510I1S9"/>
<dbReference type="InterPro" id="IPR015424">
    <property type="entry name" value="PyrdxlP-dep_Trfase"/>
</dbReference>
<keyword evidence="1 4" id="KW-0663">Pyridoxal phosphate</keyword>
<feature type="modified residue" description="N6-(pyridoxal phosphate)lysine" evidence="4">
    <location>
        <position position="182"/>
    </location>
</feature>
<evidence type="ECO:0000256" key="5">
    <source>
        <dbReference type="RuleBase" id="RU004508"/>
    </source>
</evidence>
<evidence type="ECO:0000313" key="6">
    <source>
        <dbReference type="EMBL" id="BBL87553.1"/>
    </source>
</evidence>
<sequence>MTIKLNSPLAPDLTKLSNYLSQVNESGWYTNFGPLHQQLTQRLEEFLGVENLLLVSNGTFALQVAAKALQVERVLTTPFSFVATSSALLWQKMDVSFCDIDANSYNLSSEAAKKALLQENFDGIVATHVYGNPCDVKAFEALSQQHNVKVIYDAAHAFGVDVEGTSVLNFGDASTLSFHATKIFHTVEGGAIIFKHRDDFERAKELINFGIQGNGSLGQPGINAKLNEYQCAVGLTLLDEIDVIIAHRAKLLLKYRHELAGIVEMPKWHQQASFNGAYMPIYVEAHDQDKLQHALDNNGIQYRRYFTPSLDLAYPEQRSFGCATSQLKARGVFCLPLHGYMTEVEVSKVVSVVKDALSQ</sequence>
<dbReference type="PIRSF" id="PIRSF000390">
    <property type="entry name" value="PLP_StrS"/>
    <property type="match status" value="1"/>
</dbReference>